<accession>A0A941F6I6</accession>
<name>A0A941F6I6_9BACT</name>
<dbReference type="RefSeq" id="WP_212192676.1">
    <property type="nucleotide sequence ID" value="NZ_JAGTAR010000037.1"/>
</dbReference>
<protein>
    <submittedName>
        <fullName evidence="1">Uncharacterized protein</fullName>
    </submittedName>
</protein>
<dbReference type="Pfam" id="PF19775">
    <property type="entry name" value="DUF6261"/>
    <property type="match status" value="1"/>
</dbReference>
<reference evidence="1" key="1">
    <citation type="journal article" date="2018" name="Int. J. Syst. Evol. Microbiol.">
        <title>Carboxylicivirga sediminis sp. nov., isolated from coastal sediment.</title>
        <authorList>
            <person name="Wang F.Q."/>
            <person name="Ren L.H."/>
            <person name="Zou R.J."/>
            <person name="Sun Y.Z."/>
            <person name="Liu X.J."/>
            <person name="Jiang F."/>
            <person name="Liu L.J."/>
        </authorList>
    </citation>
    <scope>NUCLEOTIDE SEQUENCE</scope>
    <source>
        <strain evidence="1">JR1</strain>
    </source>
</reference>
<reference evidence="1" key="2">
    <citation type="submission" date="2021-04" db="EMBL/GenBank/DDBJ databases">
        <authorList>
            <person name="Zhang T."/>
            <person name="Zhang Y."/>
            <person name="Lu D."/>
            <person name="Zuo D."/>
            <person name="Du Z."/>
        </authorList>
    </citation>
    <scope>NUCLEOTIDE SEQUENCE</scope>
    <source>
        <strain evidence="1">JR1</strain>
    </source>
</reference>
<dbReference type="EMBL" id="JAGTAR010000037">
    <property type="protein sequence ID" value="MBR8537651.1"/>
    <property type="molecule type" value="Genomic_DNA"/>
</dbReference>
<proteinExistence type="predicted"/>
<comment type="caution">
    <text evidence="1">The sequence shown here is derived from an EMBL/GenBank/DDBJ whole genome shotgun (WGS) entry which is preliminary data.</text>
</comment>
<evidence type="ECO:0000313" key="1">
    <source>
        <dbReference type="EMBL" id="MBR8537651.1"/>
    </source>
</evidence>
<sequence length="239" mass="27151">MHKIAYSLLSNKVLYTFAREVLAIIKTAGIDVTPFSSFVEKSESSLQEFDKALTRDDVNPFTIKINDADRERDLRFLGFKNYIEACTYRKEQSKQQAAHNIKAVIERYGNELYRLSYPEQTAAMQNLLTDLGKEPLKSDCAIVEATDWLDELNADQSHFESLVQQRNSQDTGNDKTLTETRRPLIIALKNLLMMIELQQQIKASDALNALVNHLNNLIDSSMTSARLSKSLSDRANIES</sequence>
<organism evidence="1 2">
    <name type="scientific">Carboxylicivirga sediminis</name>
    <dbReference type="NCBI Taxonomy" id="2006564"/>
    <lineage>
        <taxon>Bacteria</taxon>
        <taxon>Pseudomonadati</taxon>
        <taxon>Bacteroidota</taxon>
        <taxon>Bacteroidia</taxon>
        <taxon>Marinilabiliales</taxon>
        <taxon>Marinilabiliaceae</taxon>
        <taxon>Carboxylicivirga</taxon>
    </lineage>
</organism>
<gene>
    <name evidence="1" type="ORF">KDU71_18925</name>
</gene>
<keyword evidence="2" id="KW-1185">Reference proteome</keyword>
<evidence type="ECO:0000313" key="2">
    <source>
        <dbReference type="Proteomes" id="UP000679220"/>
    </source>
</evidence>
<dbReference type="AlphaFoldDB" id="A0A941F6I6"/>
<dbReference type="Proteomes" id="UP000679220">
    <property type="component" value="Unassembled WGS sequence"/>
</dbReference>
<dbReference type="InterPro" id="IPR046228">
    <property type="entry name" value="DUF6261"/>
</dbReference>